<proteinExistence type="predicted"/>
<sequence>MHSTPQQSRLEEAVEKGLAWARRVDPPELKGELVVAASPTGEPAARILCVGVLHSGGVCRLAHPSEASLSLLPYREYEFTLVAFTGDPKDSRIVHLAEAASLLGARGLYVVGPPMHPGYEERLSMLGASRVEAPREAPVLSMSIASLVWTPRLLGMREGRFRGEIEALSGSTAWLRERFAGEIEEARGSSSVEAYSTPLGLPGALYLYLSRQSRAVHPLEMLPLHRTPPTPIVFMASVEEPSYRDVIRSSTVRGVRPVVFNINTDPITAGFYSILIAAEISEVLI</sequence>
<dbReference type="STRING" id="272557.APE_1886.1"/>
<gene>
    <name evidence="1" type="ordered locus">APE_1886.1</name>
</gene>
<dbReference type="GeneID" id="1446319"/>
<protein>
    <submittedName>
        <fullName evidence="1">Uncharacterized protein</fullName>
    </submittedName>
</protein>
<evidence type="ECO:0000313" key="1">
    <source>
        <dbReference type="EMBL" id="BAA80891.2"/>
    </source>
</evidence>
<evidence type="ECO:0000313" key="2">
    <source>
        <dbReference type="Proteomes" id="UP000002518"/>
    </source>
</evidence>
<dbReference type="RefSeq" id="WP_010866660.1">
    <property type="nucleotide sequence ID" value="NC_000854.2"/>
</dbReference>
<dbReference type="Proteomes" id="UP000002518">
    <property type="component" value="Chromosome"/>
</dbReference>
<dbReference type="PIR" id="F72575">
    <property type="entry name" value="F72575"/>
</dbReference>
<reference evidence="1 2" key="1">
    <citation type="journal article" date="1999" name="DNA Res.">
        <title>Complete genome sequence of an aerobic hyper-thermophilic crenarchaeon, Aeropyrum pernix K1.</title>
        <authorList>
            <person name="Kawarabayasi Y."/>
            <person name="Hino Y."/>
            <person name="Horikawa H."/>
            <person name="Yamazaki S."/>
            <person name="Haikawa Y."/>
            <person name="Jin-no K."/>
            <person name="Takahashi M."/>
            <person name="Sekine M."/>
            <person name="Baba S."/>
            <person name="Ankai A."/>
            <person name="Kosugi H."/>
            <person name="Hosoyama A."/>
            <person name="Fukui S."/>
            <person name="Nagai Y."/>
            <person name="Nishijima K."/>
            <person name="Nakazawa H."/>
            <person name="Takamiya M."/>
            <person name="Masuda S."/>
            <person name="Funahashi T."/>
            <person name="Tanaka T."/>
            <person name="Kudoh Y."/>
            <person name="Yamazaki J."/>
            <person name="Kushida N."/>
            <person name="Oguchi A."/>
            <person name="Aoki K."/>
            <person name="Kubota K."/>
            <person name="Nakamura Y."/>
            <person name="Nomura N."/>
            <person name="Sako Y."/>
            <person name="Kikuchi H."/>
        </authorList>
    </citation>
    <scope>NUCLEOTIDE SEQUENCE [LARGE SCALE GENOMIC DNA]</scope>
    <source>
        <strain evidence="2">ATCC 700893 / DSM 11879 / JCM 9820 / NBRC 100138 / K1</strain>
    </source>
</reference>
<name>Q9YAQ7_AERPE</name>
<dbReference type="KEGG" id="ape:APE_1886.1"/>
<organism evidence="1 2">
    <name type="scientific">Aeropyrum pernix (strain ATCC 700893 / DSM 11879 / JCM 9820 / NBRC 100138 / K1)</name>
    <dbReference type="NCBI Taxonomy" id="272557"/>
    <lineage>
        <taxon>Archaea</taxon>
        <taxon>Thermoproteota</taxon>
        <taxon>Thermoprotei</taxon>
        <taxon>Desulfurococcales</taxon>
        <taxon>Desulfurococcaceae</taxon>
        <taxon>Aeropyrum</taxon>
    </lineage>
</organism>
<keyword evidence="2" id="KW-1185">Reference proteome</keyword>
<accession>Q9YAQ7</accession>
<dbReference type="EMBL" id="BA000002">
    <property type="protein sequence ID" value="BAA80891.2"/>
    <property type="molecule type" value="Genomic_DNA"/>
</dbReference>
<dbReference type="eggNOG" id="arCOG05960">
    <property type="taxonomic scope" value="Archaea"/>
</dbReference>
<dbReference type="AlphaFoldDB" id="Q9YAQ7"/>
<dbReference type="EnsemblBacteria" id="BAA80891">
    <property type="protein sequence ID" value="BAA80891"/>
    <property type="gene ID" value="APE_1886.1"/>
</dbReference>